<dbReference type="CDD" id="cd00038">
    <property type="entry name" value="CAP_ED"/>
    <property type="match status" value="1"/>
</dbReference>
<reference evidence="2 3" key="1">
    <citation type="submission" date="2020-04" db="EMBL/GenBank/DDBJ databases">
        <authorList>
            <person name="Yin C."/>
        </authorList>
    </citation>
    <scope>NUCLEOTIDE SEQUENCE [LARGE SCALE GENOMIC DNA]</scope>
    <source>
        <strain evidence="2 3">Ak56</strain>
    </source>
</reference>
<sequence>MNFQQLTKFITDRIQLSEADLQQVLSCFHLLIAKKNEVIGRTGELSRRMFFVNKGCLRVYFIKPDGREATRRFAFENSFSTSLTSFIDGTLLKEDTQAIEPSELLYIHREDFYSLLNTIPGWEIFYRGFLEQAYIINTSRLEDFITLNPRERYQLLLKENPQMVLRLPNKLVANYLNITQEALSRIKSGS</sequence>
<accession>A0A847SUI3</accession>
<dbReference type="InterPro" id="IPR018490">
    <property type="entry name" value="cNMP-bd_dom_sf"/>
</dbReference>
<dbReference type="AlphaFoldDB" id="A0A847SUI3"/>
<dbReference type="InterPro" id="IPR014710">
    <property type="entry name" value="RmlC-like_jellyroll"/>
</dbReference>
<dbReference type="Gene3D" id="2.60.120.10">
    <property type="entry name" value="Jelly Rolls"/>
    <property type="match status" value="1"/>
</dbReference>
<proteinExistence type="predicted"/>
<keyword evidence="3" id="KW-1185">Reference proteome</keyword>
<dbReference type="Pfam" id="PF00027">
    <property type="entry name" value="cNMP_binding"/>
    <property type="match status" value="1"/>
</dbReference>
<evidence type="ECO:0000313" key="2">
    <source>
        <dbReference type="EMBL" id="NLR81349.1"/>
    </source>
</evidence>
<protein>
    <submittedName>
        <fullName evidence="2">Crp/Fnr family transcriptional regulator</fullName>
    </submittedName>
</protein>
<comment type="caution">
    <text evidence="2">The sequence shown here is derived from an EMBL/GenBank/DDBJ whole genome shotgun (WGS) entry which is preliminary data.</text>
</comment>
<dbReference type="InterPro" id="IPR000595">
    <property type="entry name" value="cNMP-bd_dom"/>
</dbReference>
<dbReference type="PROSITE" id="PS50042">
    <property type="entry name" value="CNMP_BINDING_3"/>
    <property type="match status" value="1"/>
</dbReference>
<dbReference type="EMBL" id="JABAHZ010000005">
    <property type="protein sequence ID" value="NLR81349.1"/>
    <property type="molecule type" value="Genomic_DNA"/>
</dbReference>
<dbReference type="Proteomes" id="UP000552864">
    <property type="component" value="Unassembled WGS sequence"/>
</dbReference>
<dbReference type="SUPFAM" id="SSF51206">
    <property type="entry name" value="cAMP-binding domain-like"/>
    <property type="match status" value="1"/>
</dbReference>
<name>A0A847SUI3_9BACT</name>
<organism evidence="2 3">
    <name type="scientific">Chitinophaga eiseniae</name>
    <dbReference type="NCBI Taxonomy" id="634771"/>
    <lineage>
        <taxon>Bacteria</taxon>
        <taxon>Pseudomonadati</taxon>
        <taxon>Bacteroidota</taxon>
        <taxon>Chitinophagia</taxon>
        <taxon>Chitinophagales</taxon>
        <taxon>Chitinophagaceae</taxon>
        <taxon>Chitinophaga</taxon>
    </lineage>
</organism>
<evidence type="ECO:0000259" key="1">
    <source>
        <dbReference type="PROSITE" id="PS50042"/>
    </source>
</evidence>
<evidence type="ECO:0000313" key="3">
    <source>
        <dbReference type="Proteomes" id="UP000552864"/>
    </source>
</evidence>
<feature type="domain" description="Cyclic nucleotide-binding" evidence="1">
    <location>
        <begin position="16"/>
        <end position="116"/>
    </location>
</feature>
<gene>
    <name evidence="2" type="ORF">HGH91_22175</name>
</gene>
<dbReference type="RefSeq" id="WP_168740972.1">
    <property type="nucleotide sequence ID" value="NZ_JABAHZ010000005.1"/>
</dbReference>